<gene>
    <name evidence="2" type="ORF">LTR24_000539</name>
</gene>
<feature type="region of interest" description="Disordered" evidence="1">
    <location>
        <begin position="1"/>
        <end position="44"/>
    </location>
</feature>
<feature type="compositionally biased region" description="Polar residues" evidence="1">
    <location>
        <begin position="34"/>
        <end position="43"/>
    </location>
</feature>
<sequence>MPFGARPSALTPPWMRPSPSVPGGTPDGLMIATPANSAPTPSGTEIVRACKPSLMPAVQLQRTRLMAQGKFEDMLKSMDLGEQKLGGLLRDALPEDDPPGNDWSQQNLSQPIEERLVGALLSNSFSDVTEAQLPVPVSKVAKAAQRSPSDLLLESLGFAIMGRSVELVRSCLKKARKQTIDVGTIHPLHIATSYLDGGRTCCLIIAELCAFLRFKGRYRDCITNEHGHTVLDNIFLSVLRSHSNAPLSVVEGSLGERARYAGSEVDICGRWSADSHCYRILLASGERTIPPTWKHKFCHTSIQAVCHTISILLRALPTSTIKQSGLFRHTCPNPSCGRRMQLGALHALVVVAMFLATYGCADEDLFGIIACYLCMTRAGVDPLEEACLSAPQILGFQTDDICIHAEMTPSELATQLREKLSSITFGNAVTTGWNCLVTIMRMAESAGRRQTRMTSSDSNDSNSNSAFGDEGSPAVAVGKTPTVVDVDAVDCDEDPLHHDYQEEHALSRIEFGGGCYECEDRAHRGDLHFFLHESGLGHAWAAI</sequence>
<organism evidence="2 3">
    <name type="scientific">Lithohypha guttulata</name>
    <dbReference type="NCBI Taxonomy" id="1690604"/>
    <lineage>
        <taxon>Eukaryota</taxon>
        <taxon>Fungi</taxon>
        <taxon>Dikarya</taxon>
        <taxon>Ascomycota</taxon>
        <taxon>Pezizomycotina</taxon>
        <taxon>Eurotiomycetes</taxon>
        <taxon>Chaetothyriomycetidae</taxon>
        <taxon>Chaetothyriales</taxon>
        <taxon>Trichomeriaceae</taxon>
        <taxon>Lithohypha</taxon>
    </lineage>
</organism>
<protein>
    <submittedName>
        <fullName evidence="2">Uncharacterized protein</fullName>
    </submittedName>
</protein>
<comment type="caution">
    <text evidence="2">The sequence shown here is derived from an EMBL/GenBank/DDBJ whole genome shotgun (WGS) entry which is preliminary data.</text>
</comment>
<evidence type="ECO:0000256" key="1">
    <source>
        <dbReference type="SAM" id="MobiDB-lite"/>
    </source>
</evidence>
<name>A0ABR0KN57_9EURO</name>
<evidence type="ECO:0000313" key="2">
    <source>
        <dbReference type="EMBL" id="KAK5101483.1"/>
    </source>
</evidence>
<feature type="region of interest" description="Disordered" evidence="1">
    <location>
        <begin position="447"/>
        <end position="474"/>
    </location>
</feature>
<dbReference type="Proteomes" id="UP001345013">
    <property type="component" value="Unassembled WGS sequence"/>
</dbReference>
<feature type="compositionally biased region" description="Low complexity" evidence="1">
    <location>
        <begin position="455"/>
        <end position="465"/>
    </location>
</feature>
<evidence type="ECO:0000313" key="3">
    <source>
        <dbReference type="Proteomes" id="UP001345013"/>
    </source>
</evidence>
<proteinExistence type="predicted"/>
<reference evidence="2 3" key="1">
    <citation type="submission" date="2023-08" db="EMBL/GenBank/DDBJ databases">
        <title>Black Yeasts Isolated from many extreme environments.</title>
        <authorList>
            <person name="Coleine C."/>
            <person name="Stajich J.E."/>
            <person name="Selbmann L."/>
        </authorList>
    </citation>
    <scope>NUCLEOTIDE SEQUENCE [LARGE SCALE GENOMIC DNA]</scope>
    <source>
        <strain evidence="2 3">CCFEE 5885</strain>
    </source>
</reference>
<accession>A0ABR0KN57</accession>
<dbReference type="EMBL" id="JAVRRG010000004">
    <property type="protein sequence ID" value="KAK5101483.1"/>
    <property type="molecule type" value="Genomic_DNA"/>
</dbReference>
<keyword evidence="3" id="KW-1185">Reference proteome</keyword>